<accession>A0AAU9ISH0</accession>
<reference evidence="1" key="1">
    <citation type="submission" date="2021-09" db="EMBL/GenBank/DDBJ databases">
        <authorList>
            <consortium name="AG Swart"/>
            <person name="Singh M."/>
            <person name="Singh A."/>
            <person name="Seah K."/>
            <person name="Emmerich C."/>
        </authorList>
    </citation>
    <scope>NUCLEOTIDE SEQUENCE</scope>
    <source>
        <strain evidence="1">ATCC30299</strain>
    </source>
</reference>
<sequence length="146" mass="17565">MFDQDPPFVVGNDYHTAKEKRIIKKMLFNEAKANFSNLSTFRMSYYQCVHSALADQGLQGKELDKRILQCKIPVEEVKNYIDRTNQHARIKVKRCIKSKRDWERQWGGDLAKEEIDEWECINRYHRRYLYYYPGIRDKLVNKINIT</sequence>
<proteinExistence type="predicted"/>
<dbReference type="AlphaFoldDB" id="A0AAU9ISH0"/>
<evidence type="ECO:0000313" key="2">
    <source>
        <dbReference type="Proteomes" id="UP001162131"/>
    </source>
</evidence>
<protein>
    <submittedName>
        <fullName evidence="1">Uncharacterized protein</fullName>
    </submittedName>
</protein>
<keyword evidence="2" id="KW-1185">Reference proteome</keyword>
<evidence type="ECO:0000313" key="1">
    <source>
        <dbReference type="EMBL" id="CAG9311243.1"/>
    </source>
</evidence>
<comment type="caution">
    <text evidence="1">The sequence shown here is derived from an EMBL/GenBank/DDBJ whole genome shotgun (WGS) entry which is preliminary data.</text>
</comment>
<dbReference type="EMBL" id="CAJZBQ010000004">
    <property type="protein sequence ID" value="CAG9311243.1"/>
    <property type="molecule type" value="Genomic_DNA"/>
</dbReference>
<gene>
    <name evidence="1" type="ORF">BSTOLATCC_MIC3535</name>
</gene>
<name>A0AAU9ISH0_9CILI</name>
<dbReference type="Proteomes" id="UP001162131">
    <property type="component" value="Unassembled WGS sequence"/>
</dbReference>
<organism evidence="1 2">
    <name type="scientific">Blepharisma stoltei</name>
    <dbReference type="NCBI Taxonomy" id="1481888"/>
    <lineage>
        <taxon>Eukaryota</taxon>
        <taxon>Sar</taxon>
        <taxon>Alveolata</taxon>
        <taxon>Ciliophora</taxon>
        <taxon>Postciliodesmatophora</taxon>
        <taxon>Heterotrichea</taxon>
        <taxon>Heterotrichida</taxon>
        <taxon>Blepharismidae</taxon>
        <taxon>Blepharisma</taxon>
    </lineage>
</organism>